<protein>
    <submittedName>
        <fullName evidence="1">Uncharacterized protein</fullName>
    </submittedName>
</protein>
<dbReference type="EMBL" id="WIXP02000009">
    <property type="protein sequence ID" value="KAF6205362.1"/>
    <property type="molecule type" value="Genomic_DNA"/>
</dbReference>
<keyword evidence="2" id="KW-1185">Reference proteome</keyword>
<name>A0A6A4JJ18_APOLU</name>
<dbReference type="Proteomes" id="UP000466442">
    <property type="component" value="Linkage Group LG9"/>
</dbReference>
<accession>A0A6A4JJ18</accession>
<evidence type="ECO:0000313" key="1">
    <source>
        <dbReference type="EMBL" id="KAF6205362.1"/>
    </source>
</evidence>
<organism evidence="1 2">
    <name type="scientific">Apolygus lucorum</name>
    <name type="common">Small green plant bug</name>
    <name type="synonym">Lygocoris lucorum</name>
    <dbReference type="NCBI Taxonomy" id="248454"/>
    <lineage>
        <taxon>Eukaryota</taxon>
        <taxon>Metazoa</taxon>
        <taxon>Ecdysozoa</taxon>
        <taxon>Arthropoda</taxon>
        <taxon>Hexapoda</taxon>
        <taxon>Insecta</taxon>
        <taxon>Pterygota</taxon>
        <taxon>Neoptera</taxon>
        <taxon>Paraneoptera</taxon>
        <taxon>Hemiptera</taxon>
        <taxon>Heteroptera</taxon>
        <taxon>Panheteroptera</taxon>
        <taxon>Cimicomorpha</taxon>
        <taxon>Miridae</taxon>
        <taxon>Mirini</taxon>
        <taxon>Apolygus</taxon>
    </lineage>
</organism>
<evidence type="ECO:0000313" key="2">
    <source>
        <dbReference type="Proteomes" id="UP000466442"/>
    </source>
</evidence>
<dbReference type="AlphaFoldDB" id="A0A6A4JJ18"/>
<gene>
    <name evidence="1" type="ORF">GE061_019533</name>
</gene>
<proteinExistence type="predicted"/>
<comment type="caution">
    <text evidence="1">The sequence shown here is derived from an EMBL/GenBank/DDBJ whole genome shotgun (WGS) entry which is preliminary data.</text>
</comment>
<sequence length="70" mass="7870">MKVQGSPRHNLPPTQNPIRFLNTILLFADCFSLNTQLGVSLKLGKTWCLSFRPEFDASSCPPRLKSHVTN</sequence>
<reference evidence="1" key="1">
    <citation type="journal article" date="2021" name="Mol. Ecol. Resour.">
        <title>Apolygus lucorum genome provides insights into omnivorousness and mesophyll feeding.</title>
        <authorList>
            <person name="Liu Y."/>
            <person name="Liu H."/>
            <person name="Wang H."/>
            <person name="Huang T."/>
            <person name="Liu B."/>
            <person name="Yang B."/>
            <person name="Yin L."/>
            <person name="Li B."/>
            <person name="Zhang Y."/>
            <person name="Zhang S."/>
            <person name="Jiang F."/>
            <person name="Zhang X."/>
            <person name="Ren Y."/>
            <person name="Wang B."/>
            <person name="Wang S."/>
            <person name="Lu Y."/>
            <person name="Wu K."/>
            <person name="Fan W."/>
            <person name="Wang G."/>
        </authorList>
    </citation>
    <scope>NUCLEOTIDE SEQUENCE</scope>
    <source>
        <strain evidence="1">12Hb</strain>
    </source>
</reference>